<dbReference type="AlphaFoldDB" id="A0A0M0JBV9"/>
<organism evidence="5 6">
    <name type="scientific">Chrysochromulina tobinii</name>
    <dbReference type="NCBI Taxonomy" id="1460289"/>
    <lineage>
        <taxon>Eukaryota</taxon>
        <taxon>Haptista</taxon>
        <taxon>Haptophyta</taxon>
        <taxon>Prymnesiophyceae</taxon>
        <taxon>Prymnesiales</taxon>
        <taxon>Chrysochromulinaceae</taxon>
        <taxon>Chrysochromulina</taxon>
    </lineage>
</organism>
<feature type="region of interest" description="Disordered" evidence="3">
    <location>
        <begin position="1187"/>
        <end position="1209"/>
    </location>
</feature>
<dbReference type="SMART" id="SM00212">
    <property type="entry name" value="UBCc"/>
    <property type="match status" value="1"/>
</dbReference>
<dbReference type="EMBL" id="JWZX01003130">
    <property type="protein sequence ID" value="KOO24061.1"/>
    <property type="molecule type" value="Genomic_DNA"/>
</dbReference>
<evidence type="ECO:0000256" key="2">
    <source>
        <dbReference type="ARBA" id="ARBA00022786"/>
    </source>
</evidence>
<feature type="domain" description="UBC core" evidence="4">
    <location>
        <begin position="920"/>
        <end position="1101"/>
    </location>
</feature>
<reference evidence="6" key="1">
    <citation type="journal article" date="2015" name="PLoS Genet.">
        <title>Genome Sequence and Transcriptome Analyses of Chrysochromulina tobin: Metabolic Tools for Enhanced Algal Fitness in the Prominent Order Prymnesiales (Haptophyceae).</title>
        <authorList>
            <person name="Hovde B.T."/>
            <person name="Deodato C.R."/>
            <person name="Hunsperger H.M."/>
            <person name="Ryken S.A."/>
            <person name="Yost W."/>
            <person name="Jha R.K."/>
            <person name="Patterson J."/>
            <person name="Monnat R.J. Jr."/>
            <person name="Barlow S.B."/>
            <person name="Starkenburg S.R."/>
            <person name="Cattolico R.A."/>
        </authorList>
    </citation>
    <scope>NUCLEOTIDE SEQUENCE</scope>
    <source>
        <strain evidence="6">CCMP291</strain>
    </source>
</reference>
<name>A0A0M0JBV9_9EUKA</name>
<dbReference type="GO" id="GO:0016567">
    <property type="term" value="P:protein ubiquitination"/>
    <property type="evidence" value="ECO:0007669"/>
    <property type="project" value="InterPro"/>
</dbReference>
<protein>
    <submittedName>
        <fullName evidence="5">Baculoviral iap repeat-containing protein 6</fullName>
    </submittedName>
</protein>
<dbReference type="SUPFAM" id="SSF54495">
    <property type="entry name" value="UBC-like"/>
    <property type="match status" value="1"/>
</dbReference>
<dbReference type="GO" id="GO:0000151">
    <property type="term" value="C:ubiquitin ligase complex"/>
    <property type="evidence" value="ECO:0007669"/>
    <property type="project" value="InterPro"/>
</dbReference>
<dbReference type="InterPro" id="IPR000608">
    <property type="entry name" value="UBC"/>
</dbReference>
<dbReference type="PROSITE" id="PS50127">
    <property type="entry name" value="UBC_2"/>
    <property type="match status" value="1"/>
</dbReference>
<dbReference type="Pfam" id="PF10408">
    <property type="entry name" value="Ufd2P_core"/>
    <property type="match status" value="2"/>
</dbReference>
<dbReference type="Gene3D" id="3.10.110.10">
    <property type="entry name" value="Ubiquitin Conjugating Enzyme"/>
    <property type="match status" value="1"/>
</dbReference>
<accession>A0A0M0JBV9</accession>
<evidence type="ECO:0000256" key="3">
    <source>
        <dbReference type="SAM" id="MobiDB-lite"/>
    </source>
</evidence>
<dbReference type="GO" id="GO:0034450">
    <property type="term" value="F:ubiquitin-ubiquitin ligase activity"/>
    <property type="evidence" value="ECO:0007669"/>
    <property type="project" value="InterPro"/>
</dbReference>
<keyword evidence="1" id="KW-0808">Transferase</keyword>
<dbReference type="PANTHER" id="PTHR46116:SF39">
    <property type="entry name" value="BACULOVIRAL IAP REPEAT-CONTAINING PROTEIN 6"/>
    <property type="match status" value="1"/>
</dbReference>
<feature type="compositionally biased region" description="Low complexity" evidence="3">
    <location>
        <begin position="1187"/>
        <end position="1197"/>
    </location>
</feature>
<keyword evidence="6" id="KW-1185">Reference proteome</keyword>
<dbReference type="InterPro" id="IPR016135">
    <property type="entry name" value="UBQ-conjugating_enzyme/RWD"/>
</dbReference>
<gene>
    <name evidence="5" type="ORF">Ctob_007630</name>
</gene>
<proteinExistence type="predicted"/>
<dbReference type="Pfam" id="PF00179">
    <property type="entry name" value="UQ_con"/>
    <property type="match status" value="1"/>
</dbReference>
<dbReference type="PANTHER" id="PTHR46116">
    <property type="entry name" value="(E3-INDEPENDENT) E2 UBIQUITIN-CONJUGATING ENZYME"/>
    <property type="match status" value="1"/>
</dbReference>
<comment type="caution">
    <text evidence="5">The sequence shown here is derived from an EMBL/GenBank/DDBJ whole genome shotgun (WGS) entry which is preliminary data.</text>
</comment>
<dbReference type="OrthoDB" id="47801at2759"/>
<evidence type="ECO:0000313" key="6">
    <source>
        <dbReference type="Proteomes" id="UP000037460"/>
    </source>
</evidence>
<keyword evidence="2" id="KW-0833">Ubl conjugation pathway</keyword>
<dbReference type="GO" id="GO:0006511">
    <property type="term" value="P:ubiquitin-dependent protein catabolic process"/>
    <property type="evidence" value="ECO:0007669"/>
    <property type="project" value="InterPro"/>
</dbReference>
<evidence type="ECO:0000259" key="4">
    <source>
        <dbReference type="PROSITE" id="PS50127"/>
    </source>
</evidence>
<dbReference type="Proteomes" id="UP000037460">
    <property type="component" value="Unassembled WGS sequence"/>
</dbReference>
<sequence>MRQPPRAEALSADECKKLQQVFGLSSPVADGGDKLHRSVSDRQHSWAFGDDRSLTYLLSCFRKLVALDPAALAAPERDCFAKAVLLHHARTMLLSGEAHDDGLALFETQGDSELNKLSAAAHAGAPHAANFLHVIHASMTDAEVDQAKDDWRIVLKEVESLLGVASGGAGAAKPLPQGAAVRSSLARRMVEETVQLRCGRWSARDAEVQGCLRLFSPAPPGFRPASNAGTVHHDDLPTLEQIQGDVTAMQTQLRQLLTAAFLKDNDSKVAFLEWIAAVITACELALPPPNADPRRALATRPSDACVINLSVVLLQLCEPFLDNGSTERTGKGHDGMTRFDAKWFDRELERRATNPKAQAAHRAHRCRRMLEETPATAPPSAAAPSGSSADVTMAEPGVAAAVRPAEAVTTAEAKKLEFHFVTECFFLAMGALHVGIYPALDTAQRLADTLHRKLPPLPPNAPHSAFQEGLAALRAAGPALLGAQGQLLAYRLLAEAPPLITLMGKFVGLTAAWIVDTLYVLVSLDEHHDKHSRGRGGMLGGAQLLDLVDARAAEALQPPMLSLYVELGLHTNSEAVTDKNSQRYLLMKVLRRLWQNPSNWATFVRVAAAANDAPSSAAGEGALPGAAKGGSAAASASSADAAAVERQVSGAAADADHTWFGEFATTLVKENLFLLDDALGRLADVKKREAEKADEAAWNAQPAHLRRDREARLDSVRRTAKSFLDLGKASLSALLLLTSEPLVGTAFTHVPQRAHKMAGMLLEFLRRLSGPDTAALNVTNREKLGWYPRQLLSDTMVLLLQCKQLADHFVDELREADAYDLSVLERAHRLLADKCQAEFPPTRLDQLGRLLGQLRAATAASTVAVESAADLLKRVDAQYVETLRPLAYEQVDMENAAHTAFEHYYKANIADCPADAIAKSKIQRLMRELRKLSGGGGEGALPIAAEAAIFARVDESRTDVLKVLISGPADLHDRSRETPYALGLFEFHIFVPNDYPQVPPLVNLQTTGDGMVRFNPNLYSDGKVCLSLLGTWHGEGWTPPSGSNMGSTLLQVLVSIQSIIMVSKPYFNEPGYADEEGTPAGEQRSREYNEHIRLAAMRHAMRDMLRRPPRGFEEVVRRHFVLNRPLLERQCAAWLGECVAPQNRVAMEKAYVEIVELIEARVHELFAQNVALGQERNAAAAAALQQAQAEQGSLASSPGTASSKDVEMA</sequence>
<evidence type="ECO:0000256" key="1">
    <source>
        <dbReference type="ARBA" id="ARBA00022679"/>
    </source>
</evidence>
<evidence type="ECO:0000313" key="5">
    <source>
        <dbReference type="EMBL" id="KOO24061.1"/>
    </source>
</evidence>
<dbReference type="CDD" id="cd23810">
    <property type="entry name" value="UBCc_BIRC6"/>
    <property type="match status" value="1"/>
</dbReference>
<dbReference type="InterPro" id="IPR019474">
    <property type="entry name" value="Ub_conjug_fac_E4_core"/>
</dbReference>